<protein>
    <recommendedName>
        <fullName evidence="6">ABC transmembrane type-1 domain-containing protein</fullName>
    </recommendedName>
</protein>
<keyword evidence="5" id="KW-1185">Reference proteome</keyword>
<proteinExistence type="predicted"/>
<feature type="signal peptide" evidence="3">
    <location>
        <begin position="1"/>
        <end position="19"/>
    </location>
</feature>
<sequence>MFWLQFLPLFSVLPWPTLATECLQKRRTASQFHDFLINGLVARPHKFNKWFPKFGGRIDAISARVCQVNLQAYLGNHTDRESLPDDVIEYCFNQNDCILDNLVESIKSDMGTAQVLVGLLPVILSNFGPTIAKILVMSTQRPPLTLMLAFGAPAIYLTRLLRYDNPLEVLRTNSPKSKFLPLALQKQHAVVISVTEYLIAAAAIANVFHCTITLGLWTLSIIGCETFIFPFLWVLIALAVHIPATIALRFLKGSKLKVSSLAAIFRRPDLAQSIGEKLRYAFWKEFQPCASVPSLVIEDGETSNFAIGLNYLAGMNGYAQLVWGISVFSSLLYISVRDASFVVARLVASALVCQIILSFELRGLEDNLAGSQRESAEDKANRLGLHEDSEETRFRGLNDAEKNRSGLPLLQSSVTRDGDDFGLSPHTGLRSVSGNAEEPGGAWRNVYADIQMLGD</sequence>
<reference evidence="4" key="1">
    <citation type="submission" date="2022-11" db="EMBL/GenBank/DDBJ databases">
        <title>Chromosomal genome sequence assembly and mating type (MAT) locus characterization of the leprose asexual lichenized fungus Lepraria neglecta (Nyl.) Erichsen.</title>
        <authorList>
            <person name="Allen J.L."/>
            <person name="Pfeffer B."/>
        </authorList>
    </citation>
    <scope>NUCLEOTIDE SEQUENCE</scope>
    <source>
        <strain evidence="4">Allen 5258</strain>
    </source>
</reference>
<keyword evidence="2" id="KW-1133">Transmembrane helix</keyword>
<feature type="transmembrane region" description="Helical" evidence="2">
    <location>
        <begin position="318"/>
        <end position="336"/>
    </location>
</feature>
<feature type="region of interest" description="Disordered" evidence="1">
    <location>
        <begin position="414"/>
        <end position="436"/>
    </location>
</feature>
<feature type="transmembrane region" description="Helical" evidence="2">
    <location>
        <begin position="228"/>
        <end position="251"/>
    </location>
</feature>
<organism evidence="4 5">
    <name type="scientific">Lepraria neglecta</name>
    <dbReference type="NCBI Taxonomy" id="209136"/>
    <lineage>
        <taxon>Eukaryota</taxon>
        <taxon>Fungi</taxon>
        <taxon>Dikarya</taxon>
        <taxon>Ascomycota</taxon>
        <taxon>Pezizomycotina</taxon>
        <taxon>Lecanoromycetes</taxon>
        <taxon>OSLEUM clade</taxon>
        <taxon>Lecanoromycetidae</taxon>
        <taxon>Lecanorales</taxon>
        <taxon>Lecanorineae</taxon>
        <taxon>Stereocaulaceae</taxon>
        <taxon>Lepraria</taxon>
    </lineage>
</organism>
<name>A0AAD9ZGE9_9LECA</name>
<feature type="transmembrane region" description="Helical" evidence="2">
    <location>
        <begin position="197"/>
        <end position="222"/>
    </location>
</feature>
<comment type="caution">
    <text evidence="4">The sequence shown here is derived from an EMBL/GenBank/DDBJ whole genome shotgun (WGS) entry which is preliminary data.</text>
</comment>
<feature type="chain" id="PRO_5042055931" description="ABC transmembrane type-1 domain-containing protein" evidence="3">
    <location>
        <begin position="20"/>
        <end position="455"/>
    </location>
</feature>
<gene>
    <name evidence="4" type="ORF">OEA41_007492</name>
</gene>
<keyword evidence="2" id="KW-0472">Membrane</keyword>
<evidence type="ECO:0000313" key="4">
    <source>
        <dbReference type="EMBL" id="KAK3176169.1"/>
    </source>
</evidence>
<evidence type="ECO:0000256" key="1">
    <source>
        <dbReference type="SAM" id="MobiDB-lite"/>
    </source>
</evidence>
<keyword evidence="3" id="KW-0732">Signal</keyword>
<keyword evidence="2" id="KW-0812">Transmembrane</keyword>
<accession>A0AAD9ZGE9</accession>
<feature type="transmembrane region" description="Helical" evidence="2">
    <location>
        <begin position="342"/>
        <end position="361"/>
    </location>
</feature>
<evidence type="ECO:0008006" key="6">
    <source>
        <dbReference type="Google" id="ProtNLM"/>
    </source>
</evidence>
<evidence type="ECO:0000313" key="5">
    <source>
        <dbReference type="Proteomes" id="UP001276659"/>
    </source>
</evidence>
<dbReference type="EMBL" id="JASNWA010000004">
    <property type="protein sequence ID" value="KAK3176169.1"/>
    <property type="molecule type" value="Genomic_DNA"/>
</dbReference>
<dbReference type="Proteomes" id="UP001276659">
    <property type="component" value="Unassembled WGS sequence"/>
</dbReference>
<dbReference type="AlphaFoldDB" id="A0AAD9ZGE9"/>
<evidence type="ECO:0000256" key="3">
    <source>
        <dbReference type="SAM" id="SignalP"/>
    </source>
</evidence>
<feature type="transmembrane region" description="Helical" evidence="2">
    <location>
        <begin position="144"/>
        <end position="161"/>
    </location>
</feature>
<evidence type="ECO:0000256" key="2">
    <source>
        <dbReference type="SAM" id="Phobius"/>
    </source>
</evidence>